<reference evidence="1" key="2">
    <citation type="journal article" date="2023" name="Int. J. Mol. Sci.">
        <title>De Novo Assembly and Annotation of 11 Diverse Shrub Willow (Salix) Genomes Reveals Novel Gene Organization in Sex-Linked Regions.</title>
        <authorList>
            <person name="Hyden B."/>
            <person name="Feng K."/>
            <person name="Yates T.B."/>
            <person name="Jawdy S."/>
            <person name="Cereghino C."/>
            <person name="Smart L.B."/>
            <person name="Muchero W."/>
        </authorList>
    </citation>
    <scope>NUCLEOTIDE SEQUENCE</scope>
    <source>
        <tissue evidence="1">Shoot tip</tissue>
    </source>
</reference>
<proteinExistence type="predicted"/>
<organism evidence="1 2">
    <name type="scientific">Salix koriyanagi</name>
    <dbReference type="NCBI Taxonomy" id="2511006"/>
    <lineage>
        <taxon>Eukaryota</taxon>
        <taxon>Viridiplantae</taxon>
        <taxon>Streptophyta</taxon>
        <taxon>Embryophyta</taxon>
        <taxon>Tracheophyta</taxon>
        <taxon>Spermatophyta</taxon>
        <taxon>Magnoliopsida</taxon>
        <taxon>eudicotyledons</taxon>
        <taxon>Gunneridae</taxon>
        <taxon>Pentapetalae</taxon>
        <taxon>rosids</taxon>
        <taxon>fabids</taxon>
        <taxon>Malpighiales</taxon>
        <taxon>Salicaceae</taxon>
        <taxon>Saliceae</taxon>
        <taxon>Salix</taxon>
    </lineage>
</organism>
<dbReference type="Proteomes" id="UP001151752">
    <property type="component" value="Chromosome 3"/>
</dbReference>
<gene>
    <name evidence="1" type="ORF">OIU74_014028</name>
</gene>
<dbReference type="EMBL" id="JAPFFM010000017">
    <property type="protein sequence ID" value="KAJ6694817.1"/>
    <property type="molecule type" value="Genomic_DNA"/>
</dbReference>
<protein>
    <submittedName>
        <fullName evidence="1">Uncharacterized protein</fullName>
    </submittedName>
</protein>
<reference evidence="1" key="1">
    <citation type="submission" date="2022-11" db="EMBL/GenBank/DDBJ databases">
        <authorList>
            <person name="Hyden B.L."/>
            <person name="Feng K."/>
            <person name="Yates T."/>
            <person name="Jawdy S."/>
            <person name="Smart L.B."/>
            <person name="Muchero W."/>
        </authorList>
    </citation>
    <scope>NUCLEOTIDE SEQUENCE</scope>
    <source>
        <tissue evidence="1">Shoot tip</tissue>
    </source>
</reference>
<dbReference type="AlphaFoldDB" id="A0A9Q0SYX0"/>
<evidence type="ECO:0000313" key="2">
    <source>
        <dbReference type="Proteomes" id="UP001151752"/>
    </source>
</evidence>
<keyword evidence="2" id="KW-1185">Reference proteome</keyword>
<sequence>MAERGGLDLPTVKMFAKSSETDMRTNLAISAAFVPRMSVAEGLVKWPIVALVIVINPSGRIILILATSVQLRFLSNAMLSSVSGFGISNF</sequence>
<evidence type="ECO:0000313" key="1">
    <source>
        <dbReference type="EMBL" id="KAJ6694817.1"/>
    </source>
</evidence>
<name>A0A9Q0SYX0_9ROSI</name>
<accession>A0A9Q0SYX0</accession>
<comment type="caution">
    <text evidence="1">The sequence shown here is derived from an EMBL/GenBank/DDBJ whole genome shotgun (WGS) entry which is preliminary data.</text>
</comment>